<accession>A0A3B1CRD2</accession>
<organism evidence="1">
    <name type="scientific">hydrothermal vent metagenome</name>
    <dbReference type="NCBI Taxonomy" id="652676"/>
    <lineage>
        <taxon>unclassified sequences</taxon>
        <taxon>metagenomes</taxon>
        <taxon>ecological metagenomes</taxon>
    </lineage>
</organism>
<dbReference type="EMBL" id="UOGG01000236">
    <property type="protein sequence ID" value="VAX33156.1"/>
    <property type="molecule type" value="Genomic_DNA"/>
</dbReference>
<dbReference type="AlphaFoldDB" id="A0A3B1CRD2"/>
<reference evidence="1" key="1">
    <citation type="submission" date="2018-06" db="EMBL/GenBank/DDBJ databases">
        <authorList>
            <person name="Zhirakovskaya E."/>
        </authorList>
    </citation>
    <scope>NUCLEOTIDE SEQUENCE</scope>
</reference>
<evidence type="ECO:0000313" key="1">
    <source>
        <dbReference type="EMBL" id="VAX33156.1"/>
    </source>
</evidence>
<gene>
    <name evidence="1" type="ORF">MNBD_NITROSPINAE05-777</name>
</gene>
<name>A0A3B1CRD2_9ZZZZ</name>
<sequence>MELVLKVIGILIPDLKVAGYVFGIDITQQNQNDGFVFNDKTSKGFNEHVCVNLLPDNTASSLFTPSCRALVLS</sequence>
<protein>
    <submittedName>
        <fullName evidence="1">Uncharacterized protein</fullName>
    </submittedName>
</protein>
<proteinExistence type="predicted"/>